<evidence type="ECO:0000313" key="1">
    <source>
        <dbReference type="EMBL" id="MBC2768566.1"/>
    </source>
</evidence>
<proteinExistence type="predicted"/>
<sequence length="123" mass="13405">MKAMKAKLFSVLVRRDAHTITPTIVTEHEIPILKTIFGEECIQTPEGKLITDDYLKSAEPAGQTDVADTEFDRLTSKYGGNEDGVFVEQVYGKRATKGLEKAIESNAAAGAKKTTARDSGDKE</sequence>
<accession>A0A842HJV2</accession>
<protein>
    <submittedName>
        <fullName evidence="1">Uncharacterized protein</fullName>
    </submittedName>
</protein>
<evidence type="ECO:0000313" key="2">
    <source>
        <dbReference type="Proteomes" id="UP000545386"/>
    </source>
</evidence>
<keyword evidence="2" id="KW-1185">Reference proteome</keyword>
<organism evidence="1 2">
    <name type="scientific">Pusillimonas minor</name>
    <dbReference type="NCBI Taxonomy" id="2697024"/>
    <lineage>
        <taxon>Bacteria</taxon>
        <taxon>Pseudomonadati</taxon>
        <taxon>Pseudomonadota</taxon>
        <taxon>Betaproteobacteria</taxon>
        <taxon>Burkholderiales</taxon>
        <taxon>Alcaligenaceae</taxon>
        <taxon>Pusillimonas</taxon>
    </lineage>
</organism>
<name>A0A842HJV2_9BURK</name>
<dbReference type="AlphaFoldDB" id="A0A842HJV2"/>
<reference evidence="1 2" key="1">
    <citation type="submission" date="2020-08" db="EMBL/GenBank/DDBJ databases">
        <title>Paraeoetvoesia sp. YC-7-48 draft genome sequence.</title>
        <authorList>
            <person name="Yao L."/>
        </authorList>
    </citation>
    <scope>NUCLEOTIDE SEQUENCE [LARGE SCALE GENOMIC DNA]</scope>
    <source>
        <strain evidence="2">YC-7-48</strain>
    </source>
</reference>
<dbReference type="Proteomes" id="UP000545386">
    <property type="component" value="Unassembled WGS sequence"/>
</dbReference>
<gene>
    <name evidence="1" type="ORF">GTU67_01385</name>
</gene>
<dbReference type="EMBL" id="JACJUU010000001">
    <property type="protein sequence ID" value="MBC2768566.1"/>
    <property type="molecule type" value="Genomic_DNA"/>
</dbReference>
<comment type="caution">
    <text evidence="1">The sequence shown here is derived from an EMBL/GenBank/DDBJ whole genome shotgun (WGS) entry which is preliminary data.</text>
</comment>
<dbReference type="RefSeq" id="WP_185778402.1">
    <property type="nucleotide sequence ID" value="NZ_JACJUU010000001.1"/>
</dbReference>